<dbReference type="Pfam" id="PF05585">
    <property type="entry name" value="DUF1758"/>
    <property type="match status" value="1"/>
</dbReference>
<dbReference type="InterPro" id="IPR008737">
    <property type="entry name" value="DUF1758"/>
</dbReference>
<feature type="coiled-coil region" evidence="1">
    <location>
        <begin position="9"/>
        <end position="69"/>
    </location>
</feature>
<proteinExistence type="predicted"/>
<evidence type="ECO:0000259" key="3">
    <source>
        <dbReference type="Pfam" id="PF05585"/>
    </source>
</evidence>
<dbReference type="PANTHER" id="PTHR47331:SF5">
    <property type="entry name" value="RIBONUCLEASE H"/>
    <property type="match status" value="1"/>
</dbReference>
<organism evidence="4">
    <name type="scientific">Haemonchus contortus</name>
    <name type="common">Barber pole worm</name>
    <dbReference type="NCBI Taxonomy" id="6289"/>
    <lineage>
        <taxon>Eukaryota</taxon>
        <taxon>Metazoa</taxon>
        <taxon>Ecdysozoa</taxon>
        <taxon>Nematoda</taxon>
        <taxon>Chromadorea</taxon>
        <taxon>Rhabditida</taxon>
        <taxon>Rhabditina</taxon>
        <taxon>Rhabditomorpha</taxon>
        <taxon>Strongyloidea</taxon>
        <taxon>Trichostrongylidae</taxon>
        <taxon>Haemonchus</taxon>
    </lineage>
</organism>
<gene>
    <name evidence="4" type="ORF">HCOI_01734100</name>
</gene>
<dbReference type="GO" id="GO:0006508">
    <property type="term" value="P:proteolysis"/>
    <property type="evidence" value="ECO:0007669"/>
    <property type="project" value="InterPro"/>
</dbReference>
<keyword evidence="1" id="KW-0175">Coiled coil</keyword>
<dbReference type="AlphaFoldDB" id="W6NHI3"/>
<feature type="region of interest" description="Disordered" evidence="2">
    <location>
        <begin position="514"/>
        <end position="535"/>
    </location>
</feature>
<reference evidence="4" key="2">
    <citation type="submission" date="2013-05" db="EMBL/GenBank/DDBJ databases">
        <title>The genome and transcriptome of Haemonchus contortus: a key model parasite for drug and vaccine discovery.</title>
        <authorList>
            <person name="Laing R."/>
            <person name="Kikuchi T."/>
            <person name="Martinelli A."/>
            <person name="Tsai I.J."/>
            <person name="Beech R.N."/>
            <person name="Redman E."/>
            <person name="Holroyd N."/>
            <person name="Bartley D.J."/>
            <person name="Beasley H."/>
            <person name="Britton C."/>
            <person name="Curran D."/>
            <person name="Devaney E."/>
            <person name="Gilabert A."/>
            <person name="Jackson F."/>
            <person name="Hunt M."/>
            <person name="Johnston S."/>
            <person name="Kryukov I."/>
            <person name="Li K."/>
            <person name="Morrison A.A."/>
            <person name="Reid A.J."/>
            <person name="Sargison N."/>
            <person name="Saunders G."/>
            <person name="Wasmuth J.D."/>
            <person name="Wolstenholme A."/>
            <person name="Berriman M."/>
            <person name="Gilleard J.S."/>
            <person name="Cotton J.A."/>
        </authorList>
    </citation>
    <scope>NUCLEOTIDE SEQUENCE [LARGE SCALE GENOMIC DNA]</scope>
    <source>
        <strain evidence="4">ISE/inbred ISE</strain>
    </source>
</reference>
<dbReference type="GO" id="GO:0004190">
    <property type="term" value="F:aspartic-type endopeptidase activity"/>
    <property type="evidence" value="ECO:0007669"/>
    <property type="project" value="InterPro"/>
</dbReference>
<dbReference type="InterPro" id="IPR005312">
    <property type="entry name" value="DUF1759"/>
</dbReference>
<dbReference type="Gene3D" id="2.40.70.10">
    <property type="entry name" value="Acid Proteases"/>
    <property type="match status" value="1"/>
</dbReference>
<dbReference type="CDD" id="cd00303">
    <property type="entry name" value="retropepsin_like"/>
    <property type="match status" value="1"/>
</dbReference>
<dbReference type="PANTHER" id="PTHR47331">
    <property type="entry name" value="PHD-TYPE DOMAIN-CONTAINING PROTEIN"/>
    <property type="match status" value="1"/>
</dbReference>
<reference evidence="4" key="1">
    <citation type="submission" date="2013-03" db="EMBL/GenBank/DDBJ databases">
        <authorList>
            <person name="Aslett M."/>
        </authorList>
    </citation>
    <scope>NUCLEOTIDE SEQUENCE [LARGE SCALE GENOMIC DNA]</scope>
    <source>
        <strain evidence="4">ISE/inbred ISE</strain>
    </source>
</reference>
<evidence type="ECO:0000256" key="2">
    <source>
        <dbReference type="SAM" id="MobiDB-lite"/>
    </source>
</evidence>
<feature type="coiled-coil region" evidence="1">
    <location>
        <begin position="303"/>
        <end position="330"/>
    </location>
</feature>
<name>W6NHI3_HAECO</name>
<dbReference type="EMBL" id="CAVP010059974">
    <property type="protein sequence ID" value="CDL96225.1"/>
    <property type="molecule type" value="Genomic_DNA"/>
</dbReference>
<comment type="caution">
    <text evidence="4">The sequence shown here is derived from an EMBL/GenBank/DDBJ whole genome shotgun (WGS) entry which is preliminary data.</text>
</comment>
<evidence type="ECO:0000256" key="1">
    <source>
        <dbReference type="SAM" id="Coils"/>
    </source>
</evidence>
<accession>W6NHI3</accession>
<dbReference type="Pfam" id="PF03564">
    <property type="entry name" value="DUF1759"/>
    <property type="match status" value="1"/>
</dbReference>
<evidence type="ECO:0000313" key="4">
    <source>
        <dbReference type="EMBL" id="CDL96225.1"/>
    </source>
</evidence>
<dbReference type="PROSITE" id="PS00141">
    <property type="entry name" value="ASP_PROTEASE"/>
    <property type="match status" value="1"/>
</dbReference>
<feature type="compositionally biased region" description="Polar residues" evidence="2">
    <location>
        <begin position="515"/>
        <end position="529"/>
    </location>
</feature>
<dbReference type="InterPro" id="IPR021109">
    <property type="entry name" value="Peptidase_aspartic_dom_sf"/>
</dbReference>
<sequence length="780" mass="88132">MSTLLSTKKRLLTSSINKLELILDSLKQEGLEDTSLDPNLTRDVHLEKIRKLEEGIKAIELAMAKVENSLDGLASAFDSISVSGNEPNGFEEYVSKSETSLSVAFDYSILLQTRLGTIKSLLSQPLSSTTESSSFPSTRHARVKPLELPPIPIPTFGGNIWEWDSFWEIFNTNVHSQDIADMIKFNYLLNALKGEAKESIKVLQVTGDNYNKAIQFLHNKYNNREVLINALVERMDHCSLRGQSIKDQRHLLEQLQGIVTQLEEKGEEVNNSWLIKKVLSKFPESLKRKVIARKQRVAPSTPFKDQRHLLEQLQGIVTQLEEKGEEVNNSWLIKKVLSKFPDQLKRKVIAKKQRVAPSTPFTMSLLFQHLDEVISTEELILTYTETRPKESMKTNKVLNNKEDFKRTCMYCRATHPSHACTQYSTPQERSTYLRKHNLCLICASPNHNTAQCGGRMCFSCGGAHHTSCCFKASTNIYGKSKIGNAQEAPNATWTLTTIPKKGNHGENAYRRAQKAHSQVNATTGTSELGSSDDGRVESTILQHQTATNKSTRTHPCLPIGELTIIDTDTKALIKVHALLDTGAELSFIDSDLANRLHLPVQDSKEVQLATLGSQEIKKIRCNRVHMDVWDAEGNPHNLELLTHNVLTRSLETPELPVKDKEFIRSLNLSVTWKNDKKKITPSILLGCDQLWSFVRTNEPSIRLPSGMHILPTKMGYLVSGRPKLENKNVFQVSQQLQDEASEWEKLWSMDLIQQYTVWSTGNTHHMLARNTPLLMKDQLI</sequence>
<protein>
    <recommendedName>
        <fullName evidence="3">DUF1758 domain-containing protein</fullName>
    </recommendedName>
</protein>
<dbReference type="SUPFAM" id="SSF50630">
    <property type="entry name" value="Acid proteases"/>
    <property type="match status" value="1"/>
</dbReference>
<dbReference type="InterPro" id="IPR001969">
    <property type="entry name" value="Aspartic_peptidase_AS"/>
</dbReference>
<feature type="coiled-coil region" evidence="1">
    <location>
        <begin position="245"/>
        <end position="272"/>
    </location>
</feature>
<feature type="domain" description="DUF1758" evidence="3">
    <location>
        <begin position="571"/>
        <end position="721"/>
    </location>
</feature>